<feature type="transmembrane region" description="Helical" evidence="1">
    <location>
        <begin position="155"/>
        <end position="173"/>
    </location>
</feature>
<proteinExistence type="predicted"/>
<keyword evidence="1" id="KW-0812">Transmembrane</keyword>
<dbReference type="NCBIfam" id="TIGR00843">
    <property type="entry name" value="benE"/>
    <property type="match status" value="1"/>
</dbReference>
<gene>
    <name evidence="2" type="primary">ydcO_2</name>
    <name evidence="2" type="ORF">DEVEQU_03374</name>
</gene>
<feature type="transmembrane region" description="Helical" evidence="1">
    <location>
        <begin position="98"/>
        <end position="119"/>
    </location>
</feature>
<evidence type="ECO:0000313" key="3">
    <source>
        <dbReference type="Proteomes" id="UP000268844"/>
    </source>
</evidence>
<dbReference type="PANTHER" id="PTHR30199:SF0">
    <property type="entry name" value="INNER MEMBRANE PROTEIN YDCO"/>
    <property type="match status" value="1"/>
</dbReference>
<keyword evidence="1" id="KW-0472">Membrane</keyword>
<dbReference type="PANTHER" id="PTHR30199">
    <property type="entry name" value="MFS FAMILY TRANSPORTER, PREDICTED SUBSTRATE BENZOATE"/>
    <property type="match status" value="1"/>
</dbReference>
<feature type="transmembrane region" description="Helical" evidence="1">
    <location>
        <begin position="131"/>
        <end position="149"/>
    </location>
</feature>
<evidence type="ECO:0000313" key="2">
    <source>
        <dbReference type="EMBL" id="VDS06219.1"/>
    </source>
</evidence>
<keyword evidence="1" id="KW-1133">Transmembrane helix</keyword>
<feature type="transmembrane region" description="Helical" evidence="1">
    <location>
        <begin position="219"/>
        <end position="242"/>
    </location>
</feature>
<feature type="transmembrane region" description="Helical" evidence="1">
    <location>
        <begin position="254"/>
        <end position="280"/>
    </location>
</feature>
<protein>
    <submittedName>
        <fullName evidence="2">Inner membrane protein YdcO</fullName>
    </submittedName>
</protein>
<dbReference type="Proteomes" id="UP000268844">
    <property type="component" value="Unassembled WGS sequence"/>
</dbReference>
<reference evidence="2 3" key="1">
    <citation type="submission" date="2018-12" db="EMBL/GenBank/DDBJ databases">
        <authorList>
            <person name="Criscuolo A."/>
        </authorList>
    </citation>
    <scope>NUCLEOTIDE SEQUENCE [LARGE SCALE GENOMIC DNA]</scope>
    <source>
        <strain evidence="2">ACIP1116281</strain>
    </source>
</reference>
<accession>A0A447IFI8</accession>
<dbReference type="EMBL" id="UZWD01000040">
    <property type="protein sequence ID" value="VDS06219.1"/>
    <property type="molecule type" value="Genomic_DNA"/>
</dbReference>
<sequence length="396" mass="40033">MTEPQAAMEKRDLVQPIVAGTLAAAVGYASTFTLVLAALSAAGATPQQAGSGLFAVCLAMAVLNIVVAARVRVPISFAWSTPGAAFLLTLAAPPEGGFAAVAGAFLVTALLIVLTGLIKPLARAVAAIPQALANAMLAGILLTLCLAPIKAVSEVPTLALPILVAWMLGFAFARRYAVPIAVLVTIVVLATTTHLPPGALDGAWPSLVPVMPTFSLDAIIRISLPLYVVTMASQNLPGIAVMKANDFPIQPAPIFVITGMASGIIGFFGGIPANLAAITAAICAGPEAHPDRNKRWPAPIAAGVAYGILAPAASLAAAFVAAAPPILIQAVAGLALLSSLASSLAAALANEEQRLPAILTFVATASGITIMGIGAPFWGLVGGIVLLLMLRWAPRP</sequence>
<dbReference type="RefSeq" id="WP_223214276.1">
    <property type="nucleotide sequence ID" value="NZ_JBHTMH010000001.1"/>
</dbReference>
<dbReference type="AlphaFoldDB" id="A0A447IFI8"/>
<feature type="transmembrane region" description="Helical" evidence="1">
    <location>
        <begin position="49"/>
        <end position="68"/>
    </location>
</feature>
<feature type="transmembrane region" description="Helical" evidence="1">
    <location>
        <begin position="21"/>
        <end position="43"/>
    </location>
</feature>
<dbReference type="InterPro" id="IPR004711">
    <property type="entry name" value="Benzoate_Transporter"/>
</dbReference>
<feature type="transmembrane region" description="Helical" evidence="1">
    <location>
        <begin position="361"/>
        <end position="390"/>
    </location>
</feature>
<feature type="transmembrane region" description="Helical" evidence="1">
    <location>
        <begin position="75"/>
        <end position="92"/>
    </location>
</feature>
<dbReference type="GO" id="GO:0005886">
    <property type="term" value="C:plasma membrane"/>
    <property type="evidence" value="ECO:0007669"/>
    <property type="project" value="TreeGrafter"/>
</dbReference>
<organism evidence="2 3">
    <name type="scientific">Devosia equisanguinis</name>
    <dbReference type="NCBI Taxonomy" id="2490941"/>
    <lineage>
        <taxon>Bacteria</taxon>
        <taxon>Pseudomonadati</taxon>
        <taxon>Pseudomonadota</taxon>
        <taxon>Alphaproteobacteria</taxon>
        <taxon>Hyphomicrobiales</taxon>
        <taxon>Devosiaceae</taxon>
        <taxon>Devosia</taxon>
    </lineage>
</organism>
<dbReference type="Pfam" id="PF03594">
    <property type="entry name" value="BenE"/>
    <property type="match status" value="1"/>
</dbReference>
<feature type="transmembrane region" description="Helical" evidence="1">
    <location>
        <begin position="300"/>
        <end position="323"/>
    </location>
</feature>
<feature type="transmembrane region" description="Helical" evidence="1">
    <location>
        <begin position="180"/>
        <end position="199"/>
    </location>
</feature>
<dbReference type="GO" id="GO:0042925">
    <property type="term" value="F:benzoate transmembrane transporter activity"/>
    <property type="evidence" value="ECO:0007669"/>
    <property type="project" value="InterPro"/>
</dbReference>
<evidence type="ECO:0000256" key="1">
    <source>
        <dbReference type="SAM" id="Phobius"/>
    </source>
</evidence>
<name>A0A447IFI8_9HYPH</name>
<feature type="transmembrane region" description="Helical" evidence="1">
    <location>
        <begin position="330"/>
        <end position="349"/>
    </location>
</feature>
<keyword evidence="3" id="KW-1185">Reference proteome</keyword>